<evidence type="ECO:0000256" key="6">
    <source>
        <dbReference type="ARBA" id="ARBA00022839"/>
    </source>
</evidence>
<keyword evidence="2 15" id="KW-0547">Nucleotide-binding</keyword>
<evidence type="ECO:0000259" key="17">
    <source>
        <dbReference type="PROSITE" id="PS51217"/>
    </source>
</evidence>
<evidence type="ECO:0000256" key="15">
    <source>
        <dbReference type="PROSITE-ProRule" id="PRU00560"/>
    </source>
</evidence>
<dbReference type="InterPro" id="IPR014016">
    <property type="entry name" value="UvrD-like_ATP-bd"/>
</dbReference>
<dbReference type="GO" id="GO:0005829">
    <property type="term" value="C:cytosol"/>
    <property type="evidence" value="ECO:0007669"/>
    <property type="project" value="TreeGrafter"/>
</dbReference>
<dbReference type="InterPro" id="IPR011604">
    <property type="entry name" value="PDDEXK-like_dom_sf"/>
</dbReference>
<dbReference type="RefSeq" id="WP_204799667.1">
    <property type="nucleotide sequence ID" value="NZ_CAJNAP010000012.1"/>
</dbReference>
<evidence type="ECO:0000256" key="10">
    <source>
        <dbReference type="ARBA" id="ARBA00023235"/>
    </source>
</evidence>
<evidence type="ECO:0000256" key="3">
    <source>
        <dbReference type="ARBA" id="ARBA00022763"/>
    </source>
</evidence>
<dbReference type="AlphaFoldDB" id="A0A8H8Z1J9"/>
<dbReference type="GO" id="GO:0033202">
    <property type="term" value="C:DNA helicase complex"/>
    <property type="evidence" value="ECO:0007669"/>
    <property type="project" value="TreeGrafter"/>
</dbReference>
<keyword evidence="4 15" id="KW-0378">Hydrolase</keyword>
<dbReference type="GO" id="GO:0003677">
    <property type="term" value="F:DNA binding"/>
    <property type="evidence" value="ECO:0007669"/>
    <property type="project" value="UniProtKB-KW"/>
</dbReference>
<keyword evidence="8" id="KW-0238">DNA-binding</keyword>
<evidence type="ECO:0000256" key="1">
    <source>
        <dbReference type="ARBA" id="ARBA00022722"/>
    </source>
</evidence>
<feature type="binding site" evidence="15">
    <location>
        <begin position="37"/>
        <end position="44"/>
    </location>
    <ligand>
        <name>ATP</name>
        <dbReference type="ChEBI" id="CHEBI:30616"/>
    </ligand>
</feature>
<dbReference type="EC" id="5.6.2.4" evidence="12"/>
<keyword evidence="6" id="KW-0269">Exonuclease</keyword>
<gene>
    <name evidence="18" type="ORF">NMYAN_20212</name>
</gene>
<keyword evidence="1" id="KW-0540">Nuclease</keyword>
<name>A0A8H8Z1J9_9PROT</name>
<dbReference type="PROSITE" id="PS51217">
    <property type="entry name" value="UVRD_HELICASE_CTER"/>
    <property type="match status" value="1"/>
</dbReference>
<evidence type="ECO:0000256" key="13">
    <source>
        <dbReference type="ARBA" id="ARBA00034923"/>
    </source>
</evidence>
<evidence type="ECO:0000256" key="12">
    <source>
        <dbReference type="ARBA" id="ARBA00034808"/>
    </source>
</evidence>
<dbReference type="Pfam" id="PF00580">
    <property type="entry name" value="UvrD-helicase"/>
    <property type="match status" value="1"/>
</dbReference>
<keyword evidence="7 15" id="KW-0067">ATP-binding</keyword>
<evidence type="ECO:0000256" key="14">
    <source>
        <dbReference type="ARBA" id="ARBA00048988"/>
    </source>
</evidence>
<evidence type="ECO:0000256" key="5">
    <source>
        <dbReference type="ARBA" id="ARBA00022806"/>
    </source>
</evidence>
<accession>A0A8H8Z1J9</accession>
<dbReference type="GO" id="GO:0000725">
    <property type="term" value="P:recombinational repair"/>
    <property type="evidence" value="ECO:0007669"/>
    <property type="project" value="TreeGrafter"/>
</dbReference>
<dbReference type="GO" id="GO:0005524">
    <property type="term" value="F:ATP binding"/>
    <property type="evidence" value="ECO:0007669"/>
    <property type="project" value="UniProtKB-UniRule"/>
</dbReference>
<dbReference type="Gene3D" id="3.90.320.10">
    <property type="match status" value="1"/>
</dbReference>
<evidence type="ECO:0000313" key="19">
    <source>
        <dbReference type="Proteomes" id="UP000601736"/>
    </source>
</evidence>
<proteinExistence type="predicted"/>
<sequence>MATGWKGGWILARMSEVADQAERLRALDPQQSFIVQAPAGSGKTGLLTQRFLVLLAGVDSPEEIVAITFTRKAASEMRQRILLALTTARDTTPPVDEYARQTWLLAQRVLARDQAEDWRLLENPARLRIQTIDSLCAQLVSQMPVLSGFGVLPSIAEDAFDLYQDAARQTIEAVESDGEWSDAIAHLIAHLDNQLDKLQQLIASMLARRDQWLVYLADPHAEELMRHQLEAGLAEWVTNALQALVEQAAAVNHQEIVALTKFAANQPETSDSLLAPCQNMQTLPGSQINDRPQWEALASLLLTSKREVRKKVTKKEGFPSPSEIKDPVEKARCRDMKQRMEALLQSLAEAPEFIMRLAEVRDLPAHCYREAEWETLEALFTLLRVAAANLELTFLQTGQVDFPALTLAAIRALGKPDAPTDLALALDYRIQHLLIDEFQDTSFNQAELLKRLTAGWQPDDGRTLFLVGDPMQSIYRFRQAEVGLFLEIRDQGAFGHIPLAFLRLSVNFRSQQGIVDWINRHFPAILPLEDEISSGAVSYAPSVAFHALSATDAVTFYPSLERDEKAEAQQIVSIVQQAKTAYPQGTTAILVRNRSHLIGIIAQLKQANLRFQAVEIERLTHRPVIQDLLALTRALLHHGDRIAWLALLRAPWCGLTLQDLHSLAGGDLQQTIIDLLRQVSQHAQLSADGWQRLDRVLPVIESAIIQHAKRSLRRNVEGTWIALGGPACVTDQTDLDDAEVYFQLLEKLEEAGQLPDIQTLHEHVGRLYALPDVMADGSLQLMTIHKAKGLEFDTVILPGLGRKGRHEDPQLLNWLAYPSKSGDPALLLAPISAAGEETNPITAWLRKLDHAKSNQEESRLLYVAATRAKHRLHLFGHVNHTDLTAQEIKSPPDNCLLARLWSVARPHFQALLDIQAKEQEQDSGKIALQELPAQSALIPAKRFRLATDWRPSPPPDSVNVVIVASRSITEDSIEFDWAGEAARQIGTVMHRLLQYIGRVGIEQLSLQDLPRLERAGQALLIQSGMARADIDPAIAQLANALKKLWEDEKSRWILSGQHADAHCEWALSGLREAGIDHIVMDRTFIDAAGTRWIIDYKTGTHMGGDIEAFLSREQQRYRPQLERYAGLVQQMEQRAIRLGLYFPMIGAWREWAFWDE</sequence>
<dbReference type="InterPro" id="IPR038726">
    <property type="entry name" value="PDDEXK_AddAB-type"/>
</dbReference>
<feature type="domain" description="UvrD-like helicase C-terminal" evidence="17">
    <location>
        <begin position="523"/>
        <end position="789"/>
    </location>
</feature>
<dbReference type="PANTHER" id="PTHR11070">
    <property type="entry name" value="UVRD / RECB / PCRA DNA HELICASE FAMILY MEMBER"/>
    <property type="match status" value="1"/>
</dbReference>
<keyword evidence="9" id="KW-0234">DNA repair</keyword>
<evidence type="ECO:0000313" key="18">
    <source>
        <dbReference type="EMBL" id="CAE6502509.1"/>
    </source>
</evidence>
<protein>
    <recommendedName>
        <fullName evidence="12">DNA 3'-5' helicase</fullName>
        <ecNumber evidence="12">5.6.2.4</ecNumber>
    </recommendedName>
    <alternativeName>
        <fullName evidence="13">DNA 3'-5' helicase II</fullName>
    </alternativeName>
</protein>
<dbReference type="PROSITE" id="PS51198">
    <property type="entry name" value="UVRD_HELICASE_ATP_BIND"/>
    <property type="match status" value="1"/>
</dbReference>
<evidence type="ECO:0000256" key="9">
    <source>
        <dbReference type="ARBA" id="ARBA00023204"/>
    </source>
</evidence>
<dbReference type="GO" id="GO:0043138">
    <property type="term" value="F:3'-5' DNA helicase activity"/>
    <property type="evidence" value="ECO:0007669"/>
    <property type="project" value="UniProtKB-EC"/>
</dbReference>
<dbReference type="Pfam" id="PF12705">
    <property type="entry name" value="PDDEXK_1"/>
    <property type="match status" value="1"/>
</dbReference>
<keyword evidence="5 15" id="KW-0347">Helicase</keyword>
<keyword evidence="3" id="KW-0227">DNA damage</keyword>
<reference evidence="18" key="1">
    <citation type="submission" date="2021-02" db="EMBL/GenBank/DDBJ databases">
        <authorList>
            <person name="Han P."/>
        </authorList>
    </citation>
    <scope>NUCLEOTIDE SEQUENCE</scope>
    <source>
        <strain evidence="18">Nitrosomonas nitrosa 18-3D</strain>
    </source>
</reference>
<keyword evidence="10" id="KW-0413">Isomerase</keyword>
<comment type="catalytic activity">
    <reaction evidence="11">
        <text>Couples ATP hydrolysis with the unwinding of duplex DNA by translocating in the 3'-5' direction.</text>
        <dbReference type="EC" id="5.6.2.4"/>
    </reaction>
</comment>
<dbReference type="EMBL" id="CAJNAP010000012">
    <property type="protein sequence ID" value="CAE6502509.1"/>
    <property type="molecule type" value="Genomic_DNA"/>
</dbReference>
<dbReference type="GO" id="GO:0004527">
    <property type="term" value="F:exonuclease activity"/>
    <property type="evidence" value="ECO:0007669"/>
    <property type="project" value="UniProtKB-KW"/>
</dbReference>
<feature type="domain" description="UvrD-like helicase ATP-binding" evidence="16">
    <location>
        <begin position="16"/>
        <end position="511"/>
    </location>
</feature>
<dbReference type="Pfam" id="PF13361">
    <property type="entry name" value="UvrD_C"/>
    <property type="match status" value="2"/>
</dbReference>
<evidence type="ECO:0000256" key="11">
    <source>
        <dbReference type="ARBA" id="ARBA00034617"/>
    </source>
</evidence>
<comment type="catalytic activity">
    <reaction evidence="14">
        <text>ATP + H2O = ADP + phosphate + H(+)</text>
        <dbReference type="Rhea" id="RHEA:13065"/>
        <dbReference type="ChEBI" id="CHEBI:15377"/>
        <dbReference type="ChEBI" id="CHEBI:15378"/>
        <dbReference type="ChEBI" id="CHEBI:30616"/>
        <dbReference type="ChEBI" id="CHEBI:43474"/>
        <dbReference type="ChEBI" id="CHEBI:456216"/>
        <dbReference type="EC" id="5.6.2.4"/>
    </reaction>
</comment>
<dbReference type="SUPFAM" id="SSF52540">
    <property type="entry name" value="P-loop containing nucleoside triphosphate hydrolases"/>
    <property type="match status" value="1"/>
</dbReference>
<dbReference type="InterPro" id="IPR027417">
    <property type="entry name" value="P-loop_NTPase"/>
</dbReference>
<dbReference type="InterPro" id="IPR000212">
    <property type="entry name" value="DNA_helicase_UvrD/REP"/>
</dbReference>
<evidence type="ECO:0000256" key="2">
    <source>
        <dbReference type="ARBA" id="ARBA00022741"/>
    </source>
</evidence>
<evidence type="ECO:0000256" key="8">
    <source>
        <dbReference type="ARBA" id="ARBA00023125"/>
    </source>
</evidence>
<evidence type="ECO:0000259" key="16">
    <source>
        <dbReference type="PROSITE" id="PS51198"/>
    </source>
</evidence>
<evidence type="ECO:0000256" key="7">
    <source>
        <dbReference type="ARBA" id="ARBA00022840"/>
    </source>
</evidence>
<dbReference type="PANTHER" id="PTHR11070:SF2">
    <property type="entry name" value="ATP-DEPENDENT DNA HELICASE SRS2"/>
    <property type="match status" value="1"/>
</dbReference>
<dbReference type="Gene3D" id="3.40.50.300">
    <property type="entry name" value="P-loop containing nucleotide triphosphate hydrolases"/>
    <property type="match status" value="4"/>
</dbReference>
<dbReference type="Proteomes" id="UP000601736">
    <property type="component" value="Unassembled WGS sequence"/>
</dbReference>
<comment type="caution">
    <text evidence="18">The sequence shown here is derived from an EMBL/GenBank/DDBJ whole genome shotgun (WGS) entry which is preliminary data.</text>
</comment>
<evidence type="ECO:0000256" key="4">
    <source>
        <dbReference type="ARBA" id="ARBA00022801"/>
    </source>
</evidence>
<organism evidence="18 19">
    <name type="scientific">Nitrosomonas nitrosa</name>
    <dbReference type="NCBI Taxonomy" id="52442"/>
    <lineage>
        <taxon>Bacteria</taxon>
        <taxon>Pseudomonadati</taxon>
        <taxon>Pseudomonadota</taxon>
        <taxon>Betaproteobacteria</taxon>
        <taxon>Nitrosomonadales</taxon>
        <taxon>Nitrosomonadaceae</taxon>
        <taxon>Nitrosomonas</taxon>
    </lineage>
</organism>
<dbReference type="InterPro" id="IPR014017">
    <property type="entry name" value="DNA_helicase_UvrD-like_C"/>
</dbReference>
<dbReference type="Gene3D" id="1.10.486.10">
    <property type="entry name" value="PCRA, domain 4"/>
    <property type="match status" value="1"/>
</dbReference>